<dbReference type="InterPro" id="IPR006626">
    <property type="entry name" value="PbH1"/>
</dbReference>
<evidence type="ECO:0000313" key="1">
    <source>
        <dbReference type="EMBL" id="MCH7400192.1"/>
    </source>
</evidence>
<keyword evidence="2" id="KW-1185">Reference proteome</keyword>
<dbReference type="InterPro" id="IPR008979">
    <property type="entry name" value="Galactose-bd-like_sf"/>
</dbReference>
<dbReference type="Proteomes" id="UP001165488">
    <property type="component" value="Unassembled WGS sequence"/>
</dbReference>
<dbReference type="PANTHER" id="PTHR36453:SF1">
    <property type="entry name" value="RIGHT HANDED BETA HELIX DOMAIN-CONTAINING PROTEIN"/>
    <property type="match status" value="1"/>
</dbReference>
<dbReference type="SUPFAM" id="SSF49785">
    <property type="entry name" value="Galactose-binding domain-like"/>
    <property type="match status" value="1"/>
</dbReference>
<dbReference type="RefSeq" id="WP_241276683.1">
    <property type="nucleotide sequence ID" value="NZ_JAKZGS010000033.1"/>
</dbReference>
<reference evidence="1" key="1">
    <citation type="submission" date="2022-03" db="EMBL/GenBank/DDBJ databases">
        <title>De novo assembled genomes of Belliella spp. (Cyclobacteriaceae) strains.</title>
        <authorList>
            <person name="Szabo A."/>
            <person name="Korponai K."/>
            <person name="Felfoldi T."/>
        </authorList>
    </citation>
    <scope>NUCLEOTIDE SEQUENCE</scope>
    <source>
        <strain evidence="1">DSM 107340</strain>
    </source>
</reference>
<feature type="non-terminal residue" evidence="1">
    <location>
        <position position="1155"/>
    </location>
</feature>
<evidence type="ECO:0000313" key="2">
    <source>
        <dbReference type="Proteomes" id="UP001165488"/>
    </source>
</evidence>
<name>A0ABS9UU80_9BACT</name>
<dbReference type="PANTHER" id="PTHR36453">
    <property type="entry name" value="SECRETED PROTEIN-RELATED"/>
    <property type="match status" value="1"/>
</dbReference>
<comment type="caution">
    <text evidence="1">The sequence shown here is derived from an EMBL/GenBank/DDBJ whole genome shotgun (WGS) entry which is preliminary data.</text>
</comment>
<dbReference type="SMART" id="SM00710">
    <property type="entry name" value="PbH1"/>
    <property type="match status" value="7"/>
</dbReference>
<sequence>MKTDYYVHFKIVILLILSFFVLISNTQAATYYFSSSEGNDSRTAAQAQNESTPWKSIEKLNKVFLSISPGDRILFKRGDSFYGTIHITRSGTISAPITFGAYGDGDKPIITSLEEVNEWISVGNGIYESKDKFSNIEKINVLTIDNTLFSLGRFPNFDEENKGYLNITSTPNNNTILSTDLNGSLDWSGGEIVIRKNPWIIDRHFINSSSGSIINFQQTNSHYTASKNYGFFVQNHINTLDRFGEWCYDKKTEKIMIYFGHEIPSNHKIHISKLPYLMHFDWEEGNIIVTELDFRGANNSGIKIQGGINVKILKSNISFMAENAVEGILSHNLEISDCDINYSLNNGIYIENSTKNIVIKSNKISNTFTFNGMGKSSDLNGQAIYTTNDSHNGLIEKNRIYNTGYNAINFGGNNTIVKNNFIDNFCMHKSDGGGIYTWEGPGNLNKTGRSIENNIIINGIGYKEGTPYFNTINPTPIEGIYLDDNSSGIEIKNNSTANISNSGVYFHNARNIVFQKNLMFNCYQSVLLSHDEHGQEVRNVNIKNNIFLNPIPNNNFVKIFSIKEDFELMGEFDKNHYVNPLGNDFGFLQEFMFTNLNIQSKLMNLFWWNRDKNGKISPVNYNFSLNHEKLNENLFQNESFKNHVQKTYCNNNCNRNWSQSGYFKDGHVLINSSLNSQFTLETGKLAENSYYILRFSAKSNKDGFISIEINENGTPWRKLSKEQGFKISKDTQEFEFIFQSKIEAKSTLVTFKSNLEDFTYALDDVEFYEAEVNFRRHEDYVFFQYNDSNSSQKYPINGAYVDAYNNPFSGSVEIPPFSSVALIKVGDEKIQESIPPSISLITPKIDQEINLGDSLEIEVEASIGSAEIEKIEILVNNSSIKTFLKEPSIFKHFFEAIGTYMLQARIIDINGEESYSELISIKVNKELSAPQINWISPSDGDFFFAETPIQLAVSLIDDDISIEKVDFLVNNSIVGSTQNTPFQIAIPNLPVGKHNLQAIALSSDGIEGKSEVISINVTLPENTTPTITITAPSDNDQFFVGDPINIAANAVDADGSITKVEFFAGNNLLTTDTQAPFAFVWNDAPLGNHVISARTTDDNASTASSTEINILVTERPNNSPEITITAPSDNDQFFVGDPINIAANAVDADGSITKV</sequence>
<dbReference type="InterPro" id="IPR013783">
    <property type="entry name" value="Ig-like_fold"/>
</dbReference>
<dbReference type="Pfam" id="PF17957">
    <property type="entry name" value="Big_7"/>
    <property type="match status" value="3"/>
</dbReference>
<dbReference type="Gene3D" id="2.60.40.10">
    <property type="entry name" value="Immunoglobulins"/>
    <property type="match status" value="3"/>
</dbReference>
<gene>
    <name evidence="1" type="ORF">MM236_19520</name>
</gene>
<proteinExistence type="predicted"/>
<protein>
    <submittedName>
        <fullName evidence="1">Ig-like domain-containing protein</fullName>
    </submittedName>
</protein>
<accession>A0ABS9UU80</accession>
<organism evidence="1 2">
    <name type="scientific">Belliella calami</name>
    <dbReference type="NCBI Taxonomy" id="2923436"/>
    <lineage>
        <taxon>Bacteria</taxon>
        <taxon>Pseudomonadati</taxon>
        <taxon>Bacteroidota</taxon>
        <taxon>Cytophagia</taxon>
        <taxon>Cytophagales</taxon>
        <taxon>Cyclobacteriaceae</taxon>
        <taxon>Belliella</taxon>
    </lineage>
</organism>
<dbReference type="InterPro" id="IPR012334">
    <property type="entry name" value="Pectin_lyas_fold"/>
</dbReference>
<dbReference type="Gene3D" id="2.60.120.260">
    <property type="entry name" value="Galactose-binding domain-like"/>
    <property type="match status" value="1"/>
</dbReference>
<dbReference type="SUPFAM" id="SSF51126">
    <property type="entry name" value="Pectin lyase-like"/>
    <property type="match status" value="2"/>
</dbReference>
<dbReference type="Gene3D" id="2.160.20.10">
    <property type="entry name" value="Single-stranded right-handed beta-helix, Pectin lyase-like"/>
    <property type="match status" value="2"/>
</dbReference>
<dbReference type="InterPro" id="IPR011050">
    <property type="entry name" value="Pectin_lyase_fold/virulence"/>
</dbReference>
<dbReference type="EMBL" id="JAKZGS010000033">
    <property type="protein sequence ID" value="MCH7400192.1"/>
    <property type="molecule type" value="Genomic_DNA"/>
</dbReference>